<gene>
    <name evidence="2" type="ORF">DRP43_00505</name>
</gene>
<dbReference type="InterPro" id="IPR007197">
    <property type="entry name" value="rSAM"/>
</dbReference>
<dbReference type="InterPro" id="IPR045784">
    <property type="entry name" value="Radical_SAM_N2"/>
</dbReference>
<dbReference type="NCBIfam" id="TIGR03936">
    <property type="entry name" value="sam_1_link_chp"/>
    <property type="match status" value="1"/>
</dbReference>
<reference evidence="2 3" key="1">
    <citation type="submission" date="2018-06" db="EMBL/GenBank/DDBJ databases">
        <title>Extensive metabolic versatility and redundancy in microbially diverse, dynamic hydrothermal sediments.</title>
        <authorList>
            <person name="Dombrowski N."/>
            <person name="Teske A."/>
            <person name="Baker B.J."/>
        </authorList>
    </citation>
    <scope>NUCLEOTIDE SEQUENCE [LARGE SCALE GENOMIC DNA]</scope>
    <source>
        <strain evidence="2">B10_G13</strain>
    </source>
</reference>
<name>A0A660SRG2_UNCT6</name>
<sequence>MHIDISKLLPYVEKPGRYMGEEDNIIIKDKARVKMALAYPDVYEIGMSNQGIKILYSIINAKKGFSCERVFTPWTDMEELMKKNDIPLFTLETKRSLKEMDLVGFTLEYELDYVNVITMLDLADIPLKSKDRGSNDPLIIGGGSCVYNPLPLSEIFDLFFIGEAEEGIVDIFNTIDDGKKNKKDRKSMLNDISKIEGVYVPGINKQVQRRIIKEMKYDNIPIKPIVPYIKIVHNRIAIEIARGCTRGCRFCQAGIIYRPVRELSLENILKVSHEIFKNTGHEEISLMSLSASDYREMKPVIYRLVNEFRSKNVSVSLPSLRIETIDRELLELIKTVRKSSITMAIEAATQRLRDVINKDYPEEAIERSIDLAFELGWKRIKLYFMIGLPTETDEDIVAIAKLLNKIGNKWKRKNIKVTVSPFVPRPHTPFENCKQISMEEIMQKKILILNNLRARNVTISFREPEVAYLEGVFARGDEKLADVLINIWKKGERFSAWSEKLDFKKWQNAFAELNINTDIYTKKSNNQLPWKFIKVVDEKFLLDEMKKAEKGEITKDCRVDICKMCGMCGGEIAGEMKTNSISKQSSFVSRKIKIIRKGSTFRPKVRLRYQKIDNGKYISHLDMIRLFKRAIIRTDLPVKYSEGFNPSMNLSFGPALSIGVSGLNEYFDMALENITTIDIIEDMNKYLPNFLQIQEMKQIRHISGSLNSIINLSIYSIKGQLNMDEEMLSKTIEIKKQDKTRIYDLNKYIYSFKFDKNTDIAINIFNENNLNILDLISKITGLDKGAVIEKNIVRKGLFLLNGNNILTPMDIV</sequence>
<dbReference type="GO" id="GO:0003824">
    <property type="term" value="F:catalytic activity"/>
    <property type="evidence" value="ECO:0007669"/>
    <property type="project" value="InterPro"/>
</dbReference>
<accession>A0A660SRG2</accession>
<dbReference type="EMBL" id="QNBD01000013">
    <property type="protein sequence ID" value="RKX72530.1"/>
    <property type="molecule type" value="Genomic_DNA"/>
</dbReference>
<dbReference type="SUPFAM" id="SSF102114">
    <property type="entry name" value="Radical SAM enzymes"/>
    <property type="match status" value="1"/>
</dbReference>
<dbReference type="PANTHER" id="PTHR42731">
    <property type="entry name" value="SLL1084 PROTEIN"/>
    <property type="match status" value="1"/>
</dbReference>
<dbReference type="InterPro" id="IPR018768">
    <property type="entry name" value="DUF2344"/>
</dbReference>
<dbReference type="NCBIfam" id="TIGR03960">
    <property type="entry name" value="rSAM_fuse_unch"/>
    <property type="match status" value="1"/>
</dbReference>
<protein>
    <submittedName>
        <fullName evidence="2">TIGR03960 family B12-binding radical SAM protein</fullName>
    </submittedName>
</protein>
<dbReference type="Gene3D" id="3.80.30.20">
    <property type="entry name" value="tm_1862 like domain"/>
    <property type="match status" value="1"/>
</dbReference>
<dbReference type="InterPro" id="IPR006638">
    <property type="entry name" value="Elp3/MiaA/NifB-like_rSAM"/>
</dbReference>
<dbReference type="InterPro" id="IPR058240">
    <property type="entry name" value="rSAM_sf"/>
</dbReference>
<dbReference type="PROSITE" id="PS51918">
    <property type="entry name" value="RADICAL_SAM"/>
    <property type="match status" value="1"/>
</dbReference>
<dbReference type="Pfam" id="PF10105">
    <property type="entry name" value="DUF2344"/>
    <property type="match status" value="1"/>
</dbReference>
<dbReference type="Pfam" id="PF04055">
    <property type="entry name" value="Radical_SAM"/>
    <property type="match status" value="1"/>
</dbReference>
<dbReference type="SFLD" id="SFLDG01082">
    <property type="entry name" value="B12-binding_domain_containing"/>
    <property type="match status" value="1"/>
</dbReference>
<dbReference type="InterPro" id="IPR023404">
    <property type="entry name" value="rSAM_horseshoe"/>
</dbReference>
<organism evidence="2 3">
    <name type="scientific">candidate division TA06 bacterium</name>
    <dbReference type="NCBI Taxonomy" id="2250710"/>
    <lineage>
        <taxon>Bacteria</taxon>
        <taxon>Bacteria division TA06</taxon>
    </lineage>
</organism>
<dbReference type="Proteomes" id="UP000271125">
    <property type="component" value="Unassembled WGS sequence"/>
</dbReference>
<dbReference type="Pfam" id="PF19864">
    <property type="entry name" value="Radical_SAM_N2"/>
    <property type="match status" value="1"/>
</dbReference>
<evidence type="ECO:0000313" key="2">
    <source>
        <dbReference type="EMBL" id="RKX72530.1"/>
    </source>
</evidence>
<dbReference type="PANTHER" id="PTHR42731:SF1">
    <property type="entry name" value="RADICAL SAM DOMAIN PROTEIN"/>
    <property type="match status" value="1"/>
</dbReference>
<dbReference type="SMART" id="SM00729">
    <property type="entry name" value="Elp3"/>
    <property type="match status" value="1"/>
</dbReference>
<dbReference type="AlphaFoldDB" id="A0A660SRG2"/>
<dbReference type="GO" id="GO:0051536">
    <property type="term" value="F:iron-sulfur cluster binding"/>
    <property type="evidence" value="ECO:0007669"/>
    <property type="project" value="InterPro"/>
</dbReference>
<evidence type="ECO:0000259" key="1">
    <source>
        <dbReference type="PROSITE" id="PS51918"/>
    </source>
</evidence>
<dbReference type="CDD" id="cd01335">
    <property type="entry name" value="Radical_SAM"/>
    <property type="match status" value="1"/>
</dbReference>
<feature type="domain" description="Radical SAM core" evidence="1">
    <location>
        <begin position="230"/>
        <end position="462"/>
    </location>
</feature>
<comment type="caution">
    <text evidence="2">The sequence shown here is derived from an EMBL/GenBank/DDBJ whole genome shotgun (WGS) entry which is preliminary data.</text>
</comment>
<dbReference type="SFLD" id="SFLDS00029">
    <property type="entry name" value="Radical_SAM"/>
    <property type="match status" value="1"/>
</dbReference>
<dbReference type="InterPro" id="IPR023862">
    <property type="entry name" value="CHP03960_rSAM"/>
</dbReference>
<proteinExistence type="predicted"/>
<evidence type="ECO:0000313" key="3">
    <source>
        <dbReference type="Proteomes" id="UP000271125"/>
    </source>
</evidence>